<dbReference type="AlphaFoldDB" id="A0A918JLG3"/>
<dbReference type="RefSeq" id="WP_189385119.1">
    <property type="nucleotide sequence ID" value="NZ_BAABFY010000006.1"/>
</dbReference>
<evidence type="ECO:0000313" key="4">
    <source>
        <dbReference type="EMBL" id="GGW88107.1"/>
    </source>
</evidence>
<dbReference type="EMBL" id="BMYS01000011">
    <property type="protein sequence ID" value="GGW88107.1"/>
    <property type="molecule type" value="Genomic_DNA"/>
</dbReference>
<dbReference type="Gene3D" id="3.40.190.10">
    <property type="entry name" value="Periplasmic binding protein-like II"/>
    <property type="match status" value="2"/>
</dbReference>
<feature type="signal peptide" evidence="2">
    <location>
        <begin position="1"/>
        <end position="32"/>
    </location>
</feature>
<organism evidence="4 5">
    <name type="scientific">Advenella faeciporci</name>
    <dbReference type="NCBI Taxonomy" id="797535"/>
    <lineage>
        <taxon>Bacteria</taxon>
        <taxon>Pseudomonadati</taxon>
        <taxon>Pseudomonadota</taxon>
        <taxon>Betaproteobacteria</taxon>
        <taxon>Burkholderiales</taxon>
        <taxon>Alcaligenaceae</taxon>
    </lineage>
</organism>
<reference evidence="4" key="2">
    <citation type="submission" date="2020-09" db="EMBL/GenBank/DDBJ databases">
        <authorList>
            <person name="Sun Q."/>
            <person name="Kim S."/>
        </authorList>
    </citation>
    <scope>NUCLEOTIDE SEQUENCE</scope>
    <source>
        <strain evidence="4">KCTC 23732</strain>
    </source>
</reference>
<dbReference type="SMART" id="SM00062">
    <property type="entry name" value="PBPb"/>
    <property type="match status" value="1"/>
</dbReference>
<name>A0A918JLG3_9BURK</name>
<dbReference type="PANTHER" id="PTHR35936">
    <property type="entry name" value="MEMBRANE-BOUND LYTIC MUREIN TRANSGLYCOSYLASE F"/>
    <property type="match status" value="1"/>
</dbReference>
<comment type="caution">
    <text evidence="4">The sequence shown here is derived from an EMBL/GenBank/DDBJ whole genome shotgun (WGS) entry which is preliminary data.</text>
</comment>
<gene>
    <name evidence="4" type="ORF">GCM10011450_17600</name>
</gene>
<accession>A0A918JLG3</accession>
<protein>
    <submittedName>
        <fullName evidence="4">ABC transporter substrate-binding protein</fullName>
    </submittedName>
</protein>
<evidence type="ECO:0000256" key="2">
    <source>
        <dbReference type="SAM" id="SignalP"/>
    </source>
</evidence>
<keyword evidence="1 2" id="KW-0732">Signal</keyword>
<feature type="domain" description="Solute-binding protein family 3/N-terminal" evidence="3">
    <location>
        <begin position="51"/>
        <end position="282"/>
    </location>
</feature>
<evidence type="ECO:0000256" key="1">
    <source>
        <dbReference type="ARBA" id="ARBA00022729"/>
    </source>
</evidence>
<proteinExistence type="predicted"/>
<dbReference type="Pfam" id="PF00497">
    <property type="entry name" value="SBP_bac_3"/>
    <property type="match status" value="1"/>
</dbReference>
<keyword evidence="5" id="KW-1185">Reference proteome</keyword>
<sequence length="297" mass="32228">MLRSFFKKRLLGQVAVAASSLLTAGYALTAHANPSAPLYNKLPDAVKKAGKIHVAGDQLAPYRITAEDGRTLKGLEVELMQALQKQLGVPFETTVVANGPAIFTGVDTGRYDISFGPALATAEREKRYDVIPWLLSKPAFILPAQNGIKTEKILDLCGRRISVMSGSAAIREVEIMDGMCEKAGLKKTQQIVMPDQNSTLLAAQSGRADAFSMQYAAALHLLKTRPGEYTAQTDETNTLTMLRLGMILKNNSPLSPVMVTAMQNLVDNGEYQKILDNWGLAPASIDVIQLNPNSNKR</sequence>
<feature type="chain" id="PRO_5037426691" evidence="2">
    <location>
        <begin position="33"/>
        <end position="297"/>
    </location>
</feature>
<dbReference type="Proteomes" id="UP000608345">
    <property type="component" value="Unassembled WGS sequence"/>
</dbReference>
<dbReference type="PANTHER" id="PTHR35936:SF17">
    <property type="entry name" value="ARGININE-BINDING EXTRACELLULAR PROTEIN ARTP"/>
    <property type="match status" value="1"/>
</dbReference>
<evidence type="ECO:0000259" key="3">
    <source>
        <dbReference type="SMART" id="SM00062"/>
    </source>
</evidence>
<reference evidence="4" key="1">
    <citation type="journal article" date="2014" name="Int. J. Syst. Evol. Microbiol.">
        <title>Complete genome sequence of Corynebacterium casei LMG S-19264T (=DSM 44701T), isolated from a smear-ripened cheese.</title>
        <authorList>
            <consortium name="US DOE Joint Genome Institute (JGI-PGF)"/>
            <person name="Walter F."/>
            <person name="Albersmeier A."/>
            <person name="Kalinowski J."/>
            <person name="Ruckert C."/>
        </authorList>
    </citation>
    <scope>NUCLEOTIDE SEQUENCE</scope>
    <source>
        <strain evidence="4">KCTC 23732</strain>
    </source>
</reference>
<dbReference type="InterPro" id="IPR001638">
    <property type="entry name" value="Solute-binding_3/MltF_N"/>
</dbReference>
<evidence type="ECO:0000313" key="5">
    <source>
        <dbReference type="Proteomes" id="UP000608345"/>
    </source>
</evidence>
<dbReference type="SUPFAM" id="SSF53850">
    <property type="entry name" value="Periplasmic binding protein-like II"/>
    <property type="match status" value="1"/>
</dbReference>